<proteinExistence type="predicted"/>
<dbReference type="Gene3D" id="3.10.450.50">
    <property type="match status" value="1"/>
</dbReference>
<evidence type="ECO:0000313" key="3">
    <source>
        <dbReference type="Proteomes" id="UP000214646"/>
    </source>
</evidence>
<sequence length="476" mass="53743">MSAGRNDPCPCGSGKKYKKCCFGKDSEAKAKQVLAPPPPPPRAAGSPRPALLPPPPTPPPPPPNPVTEKMDGIWAEFEAQTAGGRVRVFRETLEDAEMIDGLAYEMLSQIHSDALQDGNRARFAECVAALRERQAGAYQKDAVYYMSWCLQDALADGRQDAVVAFARESAALAGANIDMFSRDVEALEYHGQFDVLLETFRTAWSGVKGNTKNIMSWGIDRFAEQACRFEIYHYLEHATAPDPADRGLLDRLEPYFDDPNPELLRDFIADVTGKSGREWRAEDFEMKPPRKRGGWDDRSDRRPPDPAVVNLGRLIDEFLGYLRREEQVPFTRWELIRSELLEYFVRRHEGDLDPHPSMLEQAMNPRLKLPKPPRPIHPLCPERVTFDKCLGGMIGMLNLLYHTMTALFLITPAWLRFLESRRLIDAGIRNRVLNDLRPLHTTLLGIWKKFPDDPTLYRDGQAWPADAAKEPATPAG</sequence>
<evidence type="ECO:0000256" key="1">
    <source>
        <dbReference type="SAM" id="MobiDB-lite"/>
    </source>
</evidence>
<accession>A0A225DJR7</accession>
<protein>
    <recommendedName>
        <fullName evidence="4">Protein export cytoplasm protein SecA ATPase RNA helicase</fullName>
    </recommendedName>
</protein>
<dbReference type="RefSeq" id="WP_088254931.1">
    <property type="nucleotide sequence ID" value="NZ_NIDE01000005.1"/>
</dbReference>
<dbReference type="Proteomes" id="UP000214646">
    <property type="component" value="Unassembled WGS sequence"/>
</dbReference>
<evidence type="ECO:0000313" key="2">
    <source>
        <dbReference type="EMBL" id="OWK41652.1"/>
    </source>
</evidence>
<dbReference type="SUPFAM" id="SSF103642">
    <property type="entry name" value="Sec-C motif"/>
    <property type="match status" value="1"/>
</dbReference>
<organism evidence="2 3">
    <name type="scientific">Fimbriiglobus ruber</name>
    <dbReference type="NCBI Taxonomy" id="1908690"/>
    <lineage>
        <taxon>Bacteria</taxon>
        <taxon>Pseudomonadati</taxon>
        <taxon>Planctomycetota</taxon>
        <taxon>Planctomycetia</taxon>
        <taxon>Gemmatales</taxon>
        <taxon>Gemmataceae</taxon>
        <taxon>Fimbriiglobus</taxon>
    </lineage>
</organism>
<dbReference type="EMBL" id="NIDE01000005">
    <property type="protein sequence ID" value="OWK41652.1"/>
    <property type="molecule type" value="Genomic_DNA"/>
</dbReference>
<gene>
    <name evidence="2" type="ORF">FRUB_03730</name>
</gene>
<name>A0A225DJR7_9BACT</name>
<dbReference type="Pfam" id="PF02810">
    <property type="entry name" value="SEC-C"/>
    <property type="match status" value="1"/>
</dbReference>
<dbReference type="InterPro" id="IPR004027">
    <property type="entry name" value="SEC_C_motif"/>
</dbReference>
<reference evidence="3" key="1">
    <citation type="submission" date="2017-06" db="EMBL/GenBank/DDBJ databases">
        <title>Genome analysis of Fimbriiglobus ruber SP5, the first member of the order Planctomycetales with confirmed chitinolytic capability.</title>
        <authorList>
            <person name="Ravin N.V."/>
            <person name="Rakitin A.L."/>
            <person name="Ivanova A.A."/>
            <person name="Beletsky A.V."/>
            <person name="Kulichevskaya I.S."/>
            <person name="Mardanov A.V."/>
            <person name="Dedysh S.N."/>
        </authorList>
    </citation>
    <scope>NUCLEOTIDE SEQUENCE [LARGE SCALE GENOMIC DNA]</scope>
    <source>
        <strain evidence="3">SP5</strain>
    </source>
</reference>
<keyword evidence="3" id="KW-1185">Reference proteome</keyword>
<comment type="caution">
    <text evidence="2">The sequence shown here is derived from an EMBL/GenBank/DDBJ whole genome shotgun (WGS) entry which is preliminary data.</text>
</comment>
<evidence type="ECO:0008006" key="4">
    <source>
        <dbReference type="Google" id="ProtNLM"/>
    </source>
</evidence>
<dbReference type="AlphaFoldDB" id="A0A225DJR7"/>
<feature type="compositionally biased region" description="Pro residues" evidence="1">
    <location>
        <begin position="50"/>
        <end position="65"/>
    </location>
</feature>
<feature type="region of interest" description="Disordered" evidence="1">
    <location>
        <begin position="31"/>
        <end position="69"/>
    </location>
</feature>